<dbReference type="AlphaFoldDB" id="A0AA39XSN2"/>
<evidence type="ECO:0000313" key="2">
    <source>
        <dbReference type="Proteomes" id="UP001174936"/>
    </source>
</evidence>
<proteinExistence type="predicted"/>
<name>A0AA39XSN2_9PEZI</name>
<dbReference type="EMBL" id="JAULSV010000007">
    <property type="protein sequence ID" value="KAK0639040.1"/>
    <property type="molecule type" value="Genomic_DNA"/>
</dbReference>
<sequence length="184" mass="21161">MDEERLAKMNDHQAYMADLCKKNAYDLDVRLALHHDLALADKKEEETAISLRTQGQLQTRNVEYWFRWHATTVAQLFLPKSQRGWQMEGWAIKEVHANLVWLQENQPPSFAVGYSPEAQSLINKSLLNFAKGPGKVRKMPPLSTEEQEEMKQARAKSPRLIYSEEAANDLSFVISLSLTPEYLD</sequence>
<protein>
    <submittedName>
        <fullName evidence="1">Uncharacterized protein</fullName>
    </submittedName>
</protein>
<organism evidence="1 2">
    <name type="scientific">Cercophora newfieldiana</name>
    <dbReference type="NCBI Taxonomy" id="92897"/>
    <lineage>
        <taxon>Eukaryota</taxon>
        <taxon>Fungi</taxon>
        <taxon>Dikarya</taxon>
        <taxon>Ascomycota</taxon>
        <taxon>Pezizomycotina</taxon>
        <taxon>Sordariomycetes</taxon>
        <taxon>Sordariomycetidae</taxon>
        <taxon>Sordariales</taxon>
        <taxon>Lasiosphaeriaceae</taxon>
        <taxon>Cercophora</taxon>
    </lineage>
</organism>
<evidence type="ECO:0000313" key="1">
    <source>
        <dbReference type="EMBL" id="KAK0639040.1"/>
    </source>
</evidence>
<accession>A0AA39XSN2</accession>
<keyword evidence="2" id="KW-1185">Reference proteome</keyword>
<reference evidence="1" key="1">
    <citation type="submission" date="2023-06" db="EMBL/GenBank/DDBJ databases">
        <title>Genome-scale phylogeny and comparative genomics of the fungal order Sordariales.</title>
        <authorList>
            <consortium name="Lawrence Berkeley National Laboratory"/>
            <person name="Hensen N."/>
            <person name="Bonometti L."/>
            <person name="Westerberg I."/>
            <person name="Brannstrom I.O."/>
            <person name="Guillou S."/>
            <person name="Cros-Aarteil S."/>
            <person name="Calhoun S."/>
            <person name="Haridas S."/>
            <person name="Kuo A."/>
            <person name="Mondo S."/>
            <person name="Pangilinan J."/>
            <person name="Riley R."/>
            <person name="Labutti K."/>
            <person name="Andreopoulos B."/>
            <person name="Lipzen A."/>
            <person name="Chen C."/>
            <person name="Yanf M."/>
            <person name="Daum C."/>
            <person name="Ng V."/>
            <person name="Clum A."/>
            <person name="Steindorff A."/>
            <person name="Ohm R."/>
            <person name="Martin F."/>
            <person name="Silar P."/>
            <person name="Natvig D."/>
            <person name="Lalanne C."/>
            <person name="Gautier V."/>
            <person name="Ament-Velasquez S.L."/>
            <person name="Kruys A."/>
            <person name="Hutchinson M.I."/>
            <person name="Powell A.J."/>
            <person name="Barry K."/>
            <person name="Miller A.N."/>
            <person name="Grigoriev I.V."/>
            <person name="Debuchy R."/>
            <person name="Gladieux P."/>
            <person name="Thoren M.H."/>
            <person name="Johannesson H."/>
        </authorList>
    </citation>
    <scope>NUCLEOTIDE SEQUENCE</scope>
    <source>
        <strain evidence="1">SMH2532-1</strain>
    </source>
</reference>
<dbReference type="Proteomes" id="UP001174936">
    <property type="component" value="Unassembled WGS sequence"/>
</dbReference>
<gene>
    <name evidence="1" type="ORF">B0T16DRAFT_462752</name>
</gene>
<comment type="caution">
    <text evidence="1">The sequence shown here is derived from an EMBL/GenBank/DDBJ whole genome shotgun (WGS) entry which is preliminary data.</text>
</comment>